<dbReference type="GO" id="GO:0005886">
    <property type="term" value="C:plasma membrane"/>
    <property type="evidence" value="ECO:0007669"/>
    <property type="project" value="TreeGrafter"/>
</dbReference>
<proteinExistence type="inferred from homology"/>
<evidence type="ECO:0000256" key="2">
    <source>
        <dbReference type="SAM" id="MobiDB-lite"/>
    </source>
</evidence>
<protein>
    <submittedName>
        <fullName evidence="3">Plasma membrane localization protein</fullName>
    </submittedName>
</protein>
<comment type="caution">
    <text evidence="3">The sequence shown here is derived from an EMBL/GenBank/DDBJ whole genome shotgun (WGS) entry which is preliminary data.</text>
</comment>
<dbReference type="AlphaFoldDB" id="A0A9W8B580"/>
<evidence type="ECO:0000256" key="1">
    <source>
        <dbReference type="ARBA" id="ARBA00010216"/>
    </source>
</evidence>
<dbReference type="InterPro" id="IPR049150">
    <property type="entry name" value="EFR3_HEAT-like_rpt"/>
</dbReference>
<feature type="compositionally biased region" description="Polar residues" evidence="2">
    <location>
        <begin position="511"/>
        <end position="524"/>
    </location>
</feature>
<dbReference type="OrthoDB" id="5576481at2759"/>
<feature type="region of interest" description="Disordered" evidence="2">
    <location>
        <begin position="1131"/>
        <end position="1156"/>
    </location>
</feature>
<feature type="compositionally biased region" description="Low complexity" evidence="2">
    <location>
        <begin position="552"/>
        <end position="563"/>
    </location>
</feature>
<dbReference type="InterPro" id="IPR039786">
    <property type="entry name" value="EFR3"/>
</dbReference>
<evidence type="ECO:0000313" key="3">
    <source>
        <dbReference type="EMBL" id="KAJ1983870.1"/>
    </source>
</evidence>
<dbReference type="SUPFAM" id="SSF48371">
    <property type="entry name" value="ARM repeat"/>
    <property type="match status" value="1"/>
</dbReference>
<feature type="region of interest" description="Disordered" evidence="2">
    <location>
        <begin position="1078"/>
        <end position="1109"/>
    </location>
</feature>
<dbReference type="GO" id="GO:0072659">
    <property type="term" value="P:protein localization to plasma membrane"/>
    <property type="evidence" value="ECO:0007669"/>
    <property type="project" value="InterPro"/>
</dbReference>
<feature type="region of interest" description="Disordered" evidence="2">
    <location>
        <begin position="511"/>
        <end position="572"/>
    </location>
</feature>
<evidence type="ECO:0000313" key="4">
    <source>
        <dbReference type="Proteomes" id="UP001151582"/>
    </source>
</evidence>
<feature type="compositionally biased region" description="Polar residues" evidence="2">
    <location>
        <begin position="541"/>
        <end position="551"/>
    </location>
</feature>
<organism evidence="3 4">
    <name type="scientific">Dimargaris verticillata</name>
    <dbReference type="NCBI Taxonomy" id="2761393"/>
    <lineage>
        <taxon>Eukaryota</taxon>
        <taxon>Fungi</taxon>
        <taxon>Fungi incertae sedis</taxon>
        <taxon>Zoopagomycota</taxon>
        <taxon>Kickxellomycotina</taxon>
        <taxon>Dimargaritomycetes</taxon>
        <taxon>Dimargaritales</taxon>
        <taxon>Dimargaritaceae</taxon>
        <taxon>Dimargaris</taxon>
    </lineage>
</organism>
<feature type="region of interest" description="Disordered" evidence="2">
    <location>
        <begin position="725"/>
        <end position="749"/>
    </location>
</feature>
<dbReference type="Proteomes" id="UP001151582">
    <property type="component" value="Unassembled WGS sequence"/>
</dbReference>
<dbReference type="EMBL" id="JANBQB010000038">
    <property type="protein sequence ID" value="KAJ1983870.1"/>
    <property type="molecule type" value="Genomic_DNA"/>
</dbReference>
<reference evidence="3" key="1">
    <citation type="submission" date="2022-07" db="EMBL/GenBank/DDBJ databases">
        <title>Phylogenomic reconstructions and comparative analyses of Kickxellomycotina fungi.</title>
        <authorList>
            <person name="Reynolds N.K."/>
            <person name="Stajich J.E."/>
            <person name="Barry K."/>
            <person name="Grigoriev I.V."/>
            <person name="Crous P."/>
            <person name="Smith M.E."/>
        </authorList>
    </citation>
    <scope>NUCLEOTIDE SEQUENCE</scope>
    <source>
        <strain evidence="3">RSA 567</strain>
    </source>
</reference>
<feature type="compositionally biased region" description="Basic and acidic residues" evidence="2">
    <location>
        <begin position="1016"/>
        <end position="1026"/>
    </location>
</feature>
<accession>A0A9W8B580</accession>
<dbReference type="PANTHER" id="PTHR47766">
    <property type="entry name" value="PROTEIN EFR3"/>
    <property type="match status" value="1"/>
</dbReference>
<feature type="compositionally biased region" description="Polar residues" evidence="2">
    <location>
        <begin position="738"/>
        <end position="749"/>
    </location>
</feature>
<comment type="similarity">
    <text evidence="1">Belongs to the EFR3 family.</text>
</comment>
<dbReference type="PANTHER" id="PTHR47766:SF1">
    <property type="entry name" value="PROTEIN EFR3"/>
    <property type="match status" value="1"/>
</dbReference>
<sequence>MTASRDEPTSEDGNYSGFHMDRLPLMRRYIKHATLIENCYPYPVTPDAKPNSNELSYLVYYANSKPAKLAKVGVYLERKIQREVAKKKTAEVVVSLQIFEALLANCDQDLNYFSKPILNSLWAIFLVDNPDLFWAATKVFVQFCHKHNGSTLGIDLRLRGVYNQLVSKFSFFALGEHPSADLTAEHRFLGLRAINAIVMSEATRVTDSHRELEPVIPAILKNLTGTWPVEREKDHRRAEWKRIESLGLNHPKVTQDSINALAWITLKEVVENSNSFNSRFLISKAIGFIGLVSPQWAPTNPIVHLFLQIMASLQPQYRFVLVAELLQQLDEVDPPSLLQSLANTSTSSVGLISSTSESLTAQGKQTAARHGVLQPSTTNVRGDEEAQPLMAKVAECAPKKLCLVRLLSSLLNSHYILVGLSVLEILDILLRHLVVCVVLQDEEDRYWDARSDYSLPAATSQGLVEAPVPIPPKRNSLQPSSKKSPTRPIPGCDHPDPTSCQCHRLSLGSTVLSPPMAKSQSNVEFRSRPPIPFPRPPMANGQPSSALAANGSSEVASVLSQSSNETPNRPGHQVRLDDIIRELIAAIGGLGSHTYYADQVTDIVNHVIEELQVPEEGNFDDSGTTISMATRDRALGAHSLSGADITNPRQLGELRLVLLQTLSRVLRTNIQAGYESTTMLLSTTALSLLSPMLFLLNDPSSDVRLHFMQFAIDFLLHQNTETLRAMGSGGTNGHAPDPSSSDGTPHTSYSSDLLARTAMAPNHNRPYSVSSFTALGARSRRNSAHNILQSRRASLIDIEMRGQVHRAVFHHLQQEAVPPYDIVGAGAILSLLLQRHGAEELVLVLPLLLQIQDMTQAMLAPQEVALNTLVAVYLQHAAQLLKLNALSDYIDTIVSHRRAGTRWDTMVATCLDLHQLEEVQYHLFEVTTSRSEASTICTLPLSTGTSTPEVAPGLTPTPLGTTAGSLLLLDRSELLNALLNHRTLVREFPDLKSRLLGGESTQNGTLGADPIPRTRTRSEHTRDLSRSKIRASVNLDAMIGANGNDSHGHALLSVPSPLTSPTYLRTMTATNSLSATLRSSLDGESPSRILFSPPQVQRTDPLRPSWIGGDAGSNSMVHVENLREALYAQALHDSSEPDTESDPPAVRAHSIRSRPKPDLHRLLNSIQIGPMTADTTGAPTATATGGLLALTPDLRHPF</sequence>
<name>A0A9W8B580_9FUNG</name>
<gene>
    <name evidence="3" type="primary">EFR3</name>
    <name evidence="3" type="ORF">H4R34_001012</name>
</gene>
<feature type="region of interest" description="Disordered" evidence="2">
    <location>
        <begin position="464"/>
        <end position="495"/>
    </location>
</feature>
<keyword evidence="4" id="KW-1185">Reference proteome</keyword>
<dbReference type="InterPro" id="IPR016024">
    <property type="entry name" value="ARM-type_fold"/>
</dbReference>
<dbReference type="Pfam" id="PF21072">
    <property type="entry name" value="EFR3"/>
    <property type="match status" value="1"/>
</dbReference>
<feature type="region of interest" description="Disordered" evidence="2">
    <location>
        <begin position="999"/>
        <end position="1027"/>
    </location>
</feature>